<evidence type="ECO:0000256" key="4">
    <source>
        <dbReference type="ARBA" id="ARBA00023242"/>
    </source>
</evidence>
<keyword evidence="4" id="KW-0539">Nucleus</keyword>
<keyword evidence="2" id="KW-0805">Transcription regulation</keyword>
<dbReference type="GO" id="GO:0005669">
    <property type="term" value="C:transcription factor TFIID complex"/>
    <property type="evidence" value="ECO:0007669"/>
    <property type="project" value="TreeGrafter"/>
</dbReference>
<sequence length="203" mass="23541">MSNKPNSYDTVNQNLPPIQYPKRKRKGLFTKDIENILYAMGDTPFSHESTVNAVEDILIEYIATLATQMVDRAVSQGRRNRIKLNDLAFVLRNDPLKLSRMLYILEQSHKIEKAKKMFDDEAQDGTGKKKRDDEYSDGESDEDMHGDGIEKEEPEQPLGEVVLDAEGNFVRHKRKYKKRAVELDENGNPIKKKYKKRKPKEEK</sequence>
<keyword evidence="3" id="KW-0804">Transcription</keyword>
<comment type="subcellular location">
    <subcellularLocation>
        <location evidence="1">Nucleus</location>
    </subcellularLocation>
</comment>
<evidence type="ECO:0000313" key="8">
    <source>
        <dbReference type="EMBL" id="KAI3404607.1"/>
    </source>
</evidence>
<dbReference type="InterPro" id="IPR009072">
    <property type="entry name" value="Histone-fold"/>
</dbReference>
<keyword evidence="9" id="KW-1185">Reference proteome</keyword>
<gene>
    <name evidence="8" type="ORF">KGF56_002602</name>
</gene>
<evidence type="ECO:0000256" key="3">
    <source>
        <dbReference type="ARBA" id="ARBA00023163"/>
    </source>
</evidence>
<dbReference type="SUPFAM" id="SSF47113">
    <property type="entry name" value="Histone-fold"/>
    <property type="match status" value="1"/>
</dbReference>
<dbReference type="InterPro" id="IPR003195">
    <property type="entry name" value="TFIID_TAF13"/>
</dbReference>
<evidence type="ECO:0000256" key="6">
    <source>
        <dbReference type="ARBA" id="ARBA00040136"/>
    </source>
</evidence>
<dbReference type="PANTHER" id="PTHR11380">
    <property type="entry name" value="TRANSCRIPTION INITIATION FACTOR TFIID/SUPT3-RELATED"/>
    <property type="match status" value="1"/>
</dbReference>
<protein>
    <recommendedName>
        <fullName evidence="6">Transcription initiation factor TFIID subunit 13</fullName>
    </recommendedName>
</protein>
<dbReference type="RefSeq" id="XP_049180352.1">
    <property type="nucleotide sequence ID" value="XM_049323849.1"/>
</dbReference>
<evidence type="ECO:0000313" key="9">
    <source>
        <dbReference type="Proteomes" id="UP001202479"/>
    </source>
</evidence>
<dbReference type="GeneID" id="73380219"/>
<evidence type="ECO:0000256" key="2">
    <source>
        <dbReference type="ARBA" id="ARBA00023015"/>
    </source>
</evidence>
<dbReference type="Proteomes" id="UP001202479">
    <property type="component" value="Unassembled WGS sequence"/>
</dbReference>
<dbReference type="PANTHER" id="PTHR11380:SF5">
    <property type="entry name" value="TRANSCRIPTION INITIATION FACTOR TFIID SUBUNIT 13"/>
    <property type="match status" value="1"/>
</dbReference>
<organism evidence="8 9">
    <name type="scientific">Candida oxycetoniae</name>
    <dbReference type="NCBI Taxonomy" id="497107"/>
    <lineage>
        <taxon>Eukaryota</taxon>
        <taxon>Fungi</taxon>
        <taxon>Dikarya</taxon>
        <taxon>Ascomycota</taxon>
        <taxon>Saccharomycotina</taxon>
        <taxon>Pichiomycetes</taxon>
        <taxon>Debaryomycetaceae</taxon>
        <taxon>Candida/Lodderomyces clade</taxon>
        <taxon>Candida</taxon>
    </lineage>
</organism>
<dbReference type="EMBL" id="JAHUZD010000092">
    <property type="protein sequence ID" value="KAI3404607.1"/>
    <property type="molecule type" value="Genomic_DNA"/>
</dbReference>
<comment type="caution">
    <text evidence="8">The sequence shown here is derived from an EMBL/GenBank/DDBJ whole genome shotgun (WGS) entry which is preliminary data.</text>
</comment>
<dbReference type="Pfam" id="PF02269">
    <property type="entry name" value="TFIID-18kDa"/>
    <property type="match status" value="1"/>
</dbReference>
<evidence type="ECO:0000256" key="5">
    <source>
        <dbReference type="ARBA" id="ARBA00038392"/>
    </source>
</evidence>
<feature type="region of interest" description="Disordered" evidence="7">
    <location>
        <begin position="116"/>
        <end position="203"/>
    </location>
</feature>
<feature type="compositionally biased region" description="Basic residues" evidence="7">
    <location>
        <begin position="190"/>
        <end position="203"/>
    </location>
</feature>
<dbReference type="AlphaFoldDB" id="A0AAI9WXS1"/>
<dbReference type="Gene3D" id="1.10.20.10">
    <property type="entry name" value="Histone, subunit A"/>
    <property type="match status" value="1"/>
</dbReference>
<comment type="similarity">
    <text evidence="5">Belongs to the TAF13 family.</text>
</comment>
<evidence type="ECO:0000256" key="1">
    <source>
        <dbReference type="ARBA" id="ARBA00004123"/>
    </source>
</evidence>
<accession>A0AAI9WXS1</accession>
<name>A0AAI9WXS1_9ASCO</name>
<reference evidence="8" key="1">
    <citation type="journal article" date="2022" name="DNA Res.">
        <title>Genome analysis of five recently described species of the CUG-Ser clade uncovers Candida theae as a new hybrid lineage with pathogenic potential in the Candida parapsilosis species complex.</title>
        <authorList>
            <person name="Mixao V."/>
            <person name="Del Olmo V."/>
            <person name="Hegedusova E."/>
            <person name="Saus E."/>
            <person name="Pryszcz L."/>
            <person name="Cillingova A."/>
            <person name="Nosek J."/>
            <person name="Gabaldon T."/>
        </authorList>
    </citation>
    <scope>NUCLEOTIDE SEQUENCE</scope>
    <source>
        <strain evidence="8">CBS 10844</strain>
    </source>
</reference>
<proteinExistence type="inferred from homology"/>
<dbReference type="GO" id="GO:0051123">
    <property type="term" value="P:RNA polymerase II preinitiation complex assembly"/>
    <property type="evidence" value="ECO:0007669"/>
    <property type="project" value="TreeGrafter"/>
</dbReference>
<dbReference type="GO" id="GO:0046982">
    <property type="term" value="F:protein heterodimerization activity"/>
    <property type="evidence" value="ECO:0007669"/>
    <property type="project" value="InterPro"/>
</dbReference>
<evidence type="ECO:0000256" key="7">
    <source>
        <dbReference type="SAM" id="MobiDB-lite"/>
    </source>
</evidence>